<feature type="region of interest" description="Disordered" evidence="1">
    <location>
        <begin position="166"/>
        <end position="188"/>
    </location>
</feature>
<name>A0A370HRL8_9HYPH</name>
<dbReference type="Proteomes" id="UP000254925">
    <property type="component" value="Unassembled WGS sequence"/>
</dbReference>
<sequence length="188" mass="20145">MIMVPGKATLSRIFTNSSHLLSRAWNKVALSSRRNPTRNGEAEALPLSAGLPREETELQSSVSGPAAADLPASLQELAEQMLGIVEIVSVQEQAIQVLKQRCQRLEDHDQAIMVAFTTFFHVLAAGHVAKTEDIAVILNNIIDIAEREDRPRDAIAFLKDLAGLLSNPSSGSVVDPDRSAPGVATGEG</sequence>
<organism evidence="2 3">
    <name type="scientific">Microvirga subterranea</name>
    <dbReference type="NCBI Taxonomy" id="186651"/>
    <lineage>
        <taxon>Bacteria</taxon>
        <taxon>Pseudomonadati</taxon>
        <taxon>Pseudomonadota</taxon>
        <taxon>Alphaproteobacteria</taxon>
        <taxon>Hyphomicrobiales</taxon>
        <taxon>Methylobacteriaceae</taxon>
        <taxon>Microvirga</taxon>
    </lineage>
</organism>
<evidence type="ECO:0000313" key="2">
    <source>
        <dbReference type="EMBL" id="RDI59574.1"/>
    </source>
</evidence>
<proteinExistence type="predicted"/>
<comment type="caution">
    <text evidence="2">The sequence shown here is derived from an EMBL/GenBank/DDBJ whole genome shotgun (WGS) entry which is preliminary data.</text>
</comment>
<keyword evidence="3" id="KW-1185">Reference proteome</keyword>
<evidence type="ECO:0000256" key="1">
    <source>
        <dbReference type="SAM" id="MobiDB-lite"/>
    </source>
</evidence>
<protein>
    <submittedName>
        <fullName evidence="2">Uncharacterized protein</fullName>
    </submittedName>
</protein>
<dbReference type="AlphaFoldDB" id="A0A370HRL8"/>
<dbReference type="RefSeq" id="WP_114770432.1">
    <property type="nucleotide sequence ID" value="NZ_QQBB01000004.1"/>
</dbReference>
<dbReference type="EMBL" id="QQBB01000004">
    <property type="protein sequence ID" value="RDI59574.1"/>
    <property type="molecule type" value="Genomic_DNA"/>
</dbReference>
<gene>
    <name evidence="2" type="ORF">DES45_104494</name>
</gene>
<dbReference type="OrthoDB" id="8019052at2"/>
<accession>A0A370HRL8</accession>
<reference evidence="2 3" key="1">
    <citation type="submission" date="2018-07" db="EMBL/GenBank/DDBJ databases">
        <title>Genomic Encyclopedia of Type Strains, Phase IV (KMG-IV): sequencing the most valuable type-strain genomes for metagenomic binning, comparative biology and taxonomic classification.</title>
        <authorList>
            <person name="Goeker M."/>
        </authorList>
    </citation>
    <scope>NUCLEOTIDE SEQUENCE [LARGE SCALE GENOMIC DNA]</scope>
    <source>
        <strain evidence="2 3">DSM 14364</strain>
    </source>
</reference>
<evidence type="ECO:0000313" key="3">
    <source>
        <dbReference type="Proteomes" id="UP000254925"/>
    </source>
</evidence>